<feature type="binding site" evidence="5">
    <location>
        <begin position="479"/>
        <end position="481"/>
    </location>
    <ligand>
        <name>FAD</name>
        <dbReference type="ChEBI" id="CHEBI:57692"/>
    </ligand>
</feature>
<dbReference type="InterPro" id="IPR014729">
    <property type="entry name" value="Rossmann-like_a/b/a_fold"/>
</dbReference>
<evidence type="ECO:0000313" key="9">
    <source>
        <dbReference type="Proteomes" id="UP000509704"/>
    </source>
</evidence>
<dbReference type="Proteomes" id="UP000509704">
    <property type="component" value="Chromosome 1"/>
</dbReference>
<dbReference type="Gene3D" id="3.40.50.620">
    <property type="entry name" value="HUPs"/>
    <property type="match status" value="1"/>
</dbReference>
<protein>
    <recommendedName>
        <fullName evidence="7">Photolyase/cryptochrome alpha/beta domain-containing protein</fullName>
    </recommendedName>
</protein>
<reference evidence="8 9" key="1">
    <citation type="submission" date="2020-07" db="EMBL/GenBank/DDBJ databases">
        <title>The yeast mating-type switching endonuclease HO is a domesticated member of an unorthodox homing genetic element family.</title>
        <authorList>
            <person name="Coughlan A.Y."/>
            <person name="Lombardi L."/>
            <person name="Braun-Galleani S."/>
            <person name="Martos A.R."/>
            <person name="Galeote V."/>
            <person name="Bigey F."/>
            <person name="Dequin S."/>
            <person name="Byrne K.P."/>
            <person name="Wolfe K.H."/>
        </authorList>
    </citation>
    <scope>NUCLEOTIDE SEQUENCE [LARGE SCALE GENOMIC DNA]</scope>
    <source>
        <strain evidence="8 9">NRRL Y-6702</strain>
    </source>
</reference>
<feature type="binding site" evidence="5">
    <location>
        <begin position="381"/>
        <end position="388"/>
    </location>
    <ligand>
        <name>FAD</name>
        <dbReference type="ChEBI" id="CHEBI:57692"/>
    </ligand>
</feature>
<dbReference type="GO" id="GO:0006139">
    <property type="term" value="P:nucleobase-containing compound metabolic process"/>
    <property type="evidence" value="ECO:0007669"/>
    <property type="project" value="UniProtKB-ARBA"/>
</dbReference>
<feature type="binding site" evidence="5">
    <location>
        <position position="324"/>
    </location>
    <ligand>
        <name>FAD</name>
        <dbReference type="ChEBI" id="CHEBI:57692"/>
    </ligand>
</feature>
<evidence type="ECO:0000256" key="4">
    <source>
        <dbReference type="ARBA" id="ARBA00022991"/>
    </source>
</evidence>
<dbReference type="InterPro" id="IPR005101">
    <property type="entry name" value="Cryptochr/Photolyase_FAD-bd"/>
</dbReference>
<keyword evidence="9" id="KW-1185">Reference proteome</keyword>
<dbReference type="Pfam" id="PF00875">
    <property type="entry name" value="DNA_photolyase"/>
    <property type="match status" value="1"/>
</dbReference>
<dbReference type="PROSITE" id="PS00691">
    <property type="entry name" value="DNA_PHOTOLYASES_1_2"/>
    <property type="match status" value="1"/>
</dbReference>
<dbReference type="SUPFAM" id="SSF52425">
    <property type="entry name" value="Cryptochrome/photolyase, N-terminal domain"/>
    <property type="match status" value="1"/>
</dbReference>
<feature type="site" description="Electron transfer via tryptophanyl radical" evidence="6">
    <location>
        <position position="489"/>
    </location>
</feature>
<dbReference type="PANTHER" id="PTHR11455">
    <property type="entry name" value="CRYPTOCHROME"/>
    <property type="match status" value="1"/>
</dbReference>
<feature type="site" description="Electron transfer via tryptophanyl radical" evidence="6">
    <location>
        <position position="466"/>
    </location>
</feature>
<dbReference type="GO" id="GO:0003677">
    <property type="term" value="F:DNA binding"/>
    <property type="evidence" value="ECO:0007669"/>
    <property type="project" value="TreeGrafter"/>
</dbReference>
<organism evidence="8 9">
    <name type="scientific">Zygotorulaspora mrakii</name>
    <name type="common">Zygosaccharomyces mrakii</name>
    <dbReference type="NCBI Taxonomy" id="42260"/>
    <lineage>
        <taxon>Eukaryota</taxon>
        <taxon>Fungi</taxon>
        <taxon>Dikarya</taxon>
        <taxon>Ascomycota</taxon>
        <taxon>Saccharomycotina</taxon>
        <taxon>Saccharomycetes</taxon>
        <taxon>Saccharomycetales</taxon>
        <taxon>Saccharomycetaceae</taxon>
        <taxon>Zygotorulaspora</taxon>
    </lineage>
</organism>
<dbReference type="InterPro" id="IPR002081">
    <property type="entry name" value="Cryptochrome/DNA_photolyase_1"/>
</dbReference>
<feature type="site" description="Electron transfer via tryptophanyl radical" evidence="6">
    <location>
        <position position="413"/>
    </location>
</feature>
<dbReference type="PANTHER" id="PTHR11455:SF18">
    <property type="entry name" value="SI:CH1073-390K14.1"/>
    <property type="match status" value="1"/>
</dbReference>
<evidence type="ECO:0000256" key="6">
    <source>
        <dbReference type="PIRSR" id="PIRSR602081-2"/>
    </source>
</evidence>
<dbReference type="RefSeq" id="XP_037142672.1">
    <property type="nucleotide sequence ID" value="XM_037286777.1"/>
</dbReference>
<dbReference type="Gene3D" id="1.25.40.80">
    <property type="match status" value="1"/>
</dbReference>
<proteinExistence type="inferred from homology"/>
<accession>A0A7H9AXW3</accession>
<dbReference type="GO" id="GO:0071949">
    <property type="term" value="F:FAD binding"/>
    <property type="evidence" value="ECO:0007669"/>
    <property type="project" value="TreeGrafter"/>
</dbReference>
<evidence type="ECO:0000256" key="3">
    <source>
        <dbReference type="ARBA" id="ARBA00022827"/>
    </source>
</evidence>
<dbReference type="GeneID" id="59234581"/>
<gene>
    <name evidence="8" type="ORF">HG535_0A08910</name>
</gene>
<dbReference type="GO" id="GO:0043153">
    <property type="term" value="P:entrainment of circadian clock by photoperiod"/>
    <property type="evidence" value="ECO:0007669"/>
    <property type="project" value="TreeGrafter"/>
</dbReference>
<dbReference type="PRINTS" id="PR00147">
    <property type="entry name" value="DNAPHOTLYASE"/>
</dbReference>
<dbReference type="GO" id="GO:0006950">
    <property type="term" value="P:response to stress"/>
    <property type="evidence" value="ECO:0007669"/>
    <property type="project" value="UniProtKB-ARBA"/>
</dbReference>
<evidence type="ECO:0000256" key="2">
    <source>
        <dbReference type="ARBA" id="ARBA00022630"/>
    </source>
</evidence>
<evidence type="ECO:0000313" key="8">
    <source>
        <dbReference type="EMBL" id="QLG70944.1"/>
    </source>
</evidence>
<comment type="similarity">
    <text evidence="1">Belongs to the DNA photolyase class-1 family.</text>
</comment>
<feature type="binding site" evidence="5">
    <location>
        <begin position="335"/>
        <end position="339"/>
    </location>
    <ligand>
        <name>FAD</name>
        <dbReference type="ChEBI" id="CHEBI:57692"/>
    </ligand>
</feature>
<dbReference type="PROSITE" id="PS51645">
    <property type="entry name" value="PHR_CRY_ALPHA_BETA"/>
    <property type="match status" value="1"/>
</dbReference>
<dbReference type="EMBL" id="CP058604">
    <property type="protein sequence ID" value="QLG70944.1"/>
    <property type="molecule type" value="Genomic_DNA"/>
</dbReference>
<dbReference type="PROSITE" id="PS00394">
    <property type="entry name" value="DNA_PHOTOLYASES_1_1"/>
    <property type="match status" value="1"/>
</dbReference>
<feature type="binding site" evidence="5">
    <location>
        <position position="378"/>
    </location>
    <ligand>
        <name>FAD</name>
        <dbReference type="ChEBI" id="CHEBI:57692"/>
    </ligand>
</feature>
<dbReference type="OrthoDB" id="435881at2759"/>
<dbReference type="GO" id="GO:0032922">
    <property type="term" value="P:circadian regulation of gene expression"/>
    <property type="evidence" value="ECO:0007669"/>
    <property type="project" value="TreeGrafter"/>
</dbReference>
<keyword evidence="2 5" id="KW-0285">Flavoprotein</keyword>
<dbReference type="GO" id="GO:0005634">
    <property type="term" value="C:nucleus"/>
    <property type="evidence" value="ECO:0007669"/>
    <property type="project" value="TreeGrafter"/>
</dbReference>
<dbReference type="GO" id="GO:0005737">
    <property type="term" value="C:cytoplasm"/>
    <property type="evidence" value="ECO:0007669"/>
    <property type="project" value="TreeGrafter"/>
</dbReference>
<dbReference type="GO" id="GO:0003904">
    <property type="term" value="F:deoxyribodipyrimidine photo-lyase activity"/>
    <property type="evidence" value="ECO:0007669"/>
    <property type="project" value="TreeGrafter"/>
</dbReference>
<dbReference type="AlphaFoldDB" id="A0A7H9AXW3"/>
<dbReference type="KEGG" id="zmk:HG535_0A08910"/>
<sequence>MKRGSINGVSTPLKKPKLEDDLSLYFGPNKIYYKHPISCGEANKFNNRTREKPITLLNDLKSAIETQNTTSRFFLHWFRSDLRLLDNTSLCKTWNEYVKWKEGKKEGRFITVFTINEHDWRAHLDGGWKLSFMLKALFSLRDALAKMAVPLYVLHYQPGTAQLSNSDNFAEWFKNECLGLAKESESVIVSANAEYESDELYRDIRILKKRDDSFNFQVHHDICVLEPCTLKTGKGSIYTIFTPWYKKWAVEIEAYLKKTDGAFIQKIDDIEDNSKDFEKIQINYELPEEFTSYIPSSTENHPEASEAAAIELLSSFLDQKVNSYDKKDILRDEGSSHLSCYLSLGLISSRYIVLQASKKSKQGIISKDIKKNNCLQEFVREVAWRDFYKNAICNWPYLSMDLPFKFEMDNLRWKREEETFRKWCSGTTGIPIVDAIMRKLLYTGYINNRARMIVASFLSKNLLLDWRWGERWFRRHLRDYDLSSNVGGWGFCSSTGIDAQPYFRIFNMELQSKRYDPKGDFIKRWVPELKSFSDVHNLAKTAEYHHPIVDLKQSREEALEAYRQVI</sequence>
<dbReference type="Gene3D" id="1.10.579.10">
    <property type="entry name" value="DNA Cyclobutane Dipyrimidine Photolyase, subunit A, domain 3"/>
    <property type="match status" value="1"/>
</dbReference>
<dbReference type="SUPFAM" id="SSF48173">
    <property type="entry name" value="Cryptochrome/photolyase FAD-binding domain"/>
    <property type="match status" value="1"/>
</dbReference>
<comment type="cofactor">
    <cofactor evidence="5">
        <name>FAD</name>
        <dbReference type="ChEBI" id="CHEBI:57692"/>
    </cofactor>
    <text evidence="5">Binds 1 FAD per subunit.</text>
</comment>
<dbReference type="InterPro" id="IPR036134">
    <property type="entry name" value="Crypto/Photolyase_FAD-like_sf"/>
</dbReference>
<dbReference type="Pfam" id="PF03441">
    <property type="entry name" value="FAD_binding_7"/>
    <property type="match status" value="1"/>
</dbReference>
<dbReference type="InterPro" id="IPR036155">
    <property type="entry name" value="Crypto/Photolyase_N_sf"/>
</dbReference>
<evidence type="ECO:0000259" key="7">
    <source>
        <dbReference type="PROSITE" id="PS51645"/>
    </source>
</evidence>
<keyword evidence="3 5" id="KW-0274">FAD</keyword>
<feature type="domain" description="Photolyase/cryptochrome alpha/beta" evidence="7">
    <location>
        <begin position="72"/>
        <end position="224"/>
    </location>
</feature>
<dbReference type="InterPro" id="IPR006050">
    <property type="entry name" value="DNA_photolyase_N"/>
</dbReference>
<dbReference type="InterPro" id="IPR018394">
    <property type="entry name" value="DNA_photolyase_1_CS_C"/>
</dbReference>
<evidence type="ECO:0000256" key="5">
    <source>
        <dbReference type="PIRSR" id="PIRSR602081-1"/>
    </source>
</evidence>
<name>A0A7H9AXW3_ZYGMR</name>
<keyword evidence="4" id="KW-0157">Chromophore</keyword>
<evidence type="ECO:0000256" key="1">
    <source>
        <dbReference type="ARBA" id="ARBA00005862"/>
    </source>
</evidence>